<keyword evidence="1" id="KW-0472">Membrane</keyword>
<keyword evidence="3" id="KW-1185">Reference proteome</keyword>
<reference evidence="2 3" key="1">
    <citation type="submission" date="2015-11" db="EMBL/GenBank/DDBJ databases">
        <authorList>
            <person name="Zhang Y."/>
            <person name="Guo Z."/>
        </authorList>
    </citation>
    <scope>NUCLEOTIDE SEQUENCE [LARGE SCALE GENOMIC DNA]</scope>
    <source>
        <strain evidence="2 3">KCTC 12086</strain>
    </source>
</reference>
<name>A0A0S2K1A7_9GAMM</name>
<feature type="transmembrane region" description="Helical" evidence="1">
    <location>
        <begin position="38"/>
        <end position="60"/>
    </location>
</feature>
<feature type="transmembrane region" description="Helical" evidence="1">
    <location>
        <begin position="12"/>
        <end position="32"/>
    </location>
</feature>
<gene>
    <name evidence="2" type="ORF">PP2015_1582</name>
</gene>
<proteinExistence type="predicted"/>
<keyword evidence="1" id="KW-1133">Transmembrane helix</keyword>
<feature type="transmembrane region" description="Helical" evidence="1">
    <location>
        <begin position="81"/>
        <end position="102"/>
    </location>
</feature>
<evidence type="ECO:0000313" key="2">
    <source>
        <dbReference type="EMBL" id="ALO42086.1"/>
    </source>
</evidence>
<evidence type="ECO:0000256" key="1">
    <source>
        <dbReference type="SAM" id="Phobius"/>
    </source>
</evidence>
<accession>A0A0S2K1A7</accession>
<dbReference type="EMBL" id="CP013187">
    <property type="protein sequence ID" value="ALO42086.1"/>
    <property type="molecule type" value="Genomic_DNA"/>
</dbReference>
<dbReference type="RefSeq" id="WP_058029769.1">
    <property type="nucleotide sequence ID" value="NZ_CP013187.1"/>
</dbReference>
<organism evidence="2 3">
    <name type="scientific">Pseudoalteromonas phenolica</name>
    <dbReference type="NCBI Taxonomy" id="161398"/>
    <lineage>
        <taxon>Bacteria</taxon>
        <taxon>Pseudomonadati</taxon>
        <taxon>Pseudomonadota</taxon>
        <taxon>Gammaproteobacteria</taxon>
        <taxon>Alteromonadales</taxon>
        <taxon>Pseudoalteromonadaceae</taxon>
        <taxon>Pseudoalteromonas</taxon>
    </lineage>
</organism>
<sequence length="103" mass="11118">MGNLPFKDKLVLILCSCISFIFFISGFLGFIASDSSVSDFAIFIGAAISIFCLGLNPKIFSLPLKFVLSQATSPILFKSSTLNYLFLSGLSLSVFGLIAKYIS</sequence>
<keyword evidence="1" id="KW-0812">Transmembrane</keyword>
<dbReference type="AlphaFoldDB" id="A0A0S2K1A7"/>
<dbReference type="OrthoDB" id="9180348at2"/>
<dbReference type="PATRIC" id="fig|161398.10.peg.1606"/>
<dbReference type="Proteomes" id="UP000061457">
    <property type="component" value="Chromosome I"/>
</dbReference>
<protein>
    <submittedName>
        <fullName evidence="2">Uncharacterized protein</fullName>
    </submittedName>
</protein>
<dbReference type="KEGG" id="pphe:PP2015_1582"/>
<evidence type="ECO:0000313" key="3">
    <source>
        <dbReference type="Proteomes" id="UP000061457"/>
    </source>
</evidence>